<dbReference type="WBParaSite" id="jg14238">
    <property type="protein sequence ID" value="jg14238"/>
    <property type="gene ID" value="jg14238"/>
</dbReference>
<dbReference type="InterPro" id="IPR003021">
    <property type="entry name" value="Rad1_Rec1_Rad17"/>
</dbReference>
<name>A0A915CZG6_9BILA</name>
<dbReference type="GO" id="GO:0030896">
    <property type="term" value="C:checkpoint clamp complex"/>
    <property type="evidence" value="ECO:0007669"/>
    <property type="project" value="TreeGrafter"/>
</dbReference>
<accession>A0A915CZG6</accession>
<evidence type="ECO:0000256" key="2">
    <source>
        <dbReference type="ARBA" id="ARBA00010991"/>
    </source>
</evidence>
<comment type="subcellular location">
    <subcellularLocation>
        <location evidence="1">Nucleus</location>
    </subcellularLocation>
</comment>
<dbReference type="GO" id="GO:0000077">
    <property type="term" value="P:DNA damage checkpoint signaling"/>
    <property type="evidence" value="ECO:0007669"/>
    <property type="project" value="InterPro"/>
</dbReference>
<dbReference type="WBParaSite" id="jg14209">
    <property type="protein sequence ID" value="jg14209"/>
    <property type="gene ID" value="jg14209"/>
</dbReference>
<evidence type="ECO:0000256" key="5">
    <source>
        <dbReference type="ARBA" id="ARBA00023242"/>
    </source>
</evidence>
<evidence type="ECO:0000256" key="3">
    <source>
        <dbReference type="ARBA" id="ARBA00022763"/>
    </source>
</evidence>
<dbReference type="Proteomes" id="UP000887574">
    <property type="component" value="Unplaced"/>
</dbReference>
<organism evidence="6 7">
    <name type="scientific">Ditylenchus dipsaci</name>
    <dbReference type="NCBI Taxonomy" id="166011"/>
    <lineage>
        <taxon>Eukaryota</taxon>
        <taxon>Metazoa</taxon>
        <taxon>Ecdysozoa</taxon>
        <taxon>Nematoda</taxon>
        <taxon>Chromadorea</taxon>
        <taxon>Rhabditida</taxon>
        <taxon>Tylenchina</taxon>
        <taxon>Tylenchomorpha</taxon>
        <taxon>Sphaerularioidea</taxon>
        <taxon>Anguinidae</taxon>
        <taxon>Anguininae</taxon>
        <taxon>Ditylenchus</taxon>
    </lineage>
</organism>
<evidence type="ECO:0000256" key="4">
    <source>
        <dbReference type="ARBA" id="ARBA00023204"/>
    </source>
</evidence>
<dbReference type="Gene3D" id="3.70.10.10">
    <property type="match status" value="1"/>
</dbReference>
<protein>
    <submittedName>
        <fullName evidence="7 8">Cell cycle checkpoint protein RAD1</fullName>
    </submittedName>
</protein>
<evidence type="ECO:0000256" key="1">
    <source>
        <dbReference type="ARBA" id="ARBA00004123"/>
    </source>
</evidence>
<proteinExistence type="inferred from homology"/>
<keyword evidence="6" id="KW-1185">Reference proteome</keyword>
<comment type="similarity">
    <text evidence="2">Belongs to the rad1 family.</text>
</comment>
<evidence type="ECO:0000313" key="6">
    <source>
        <dbReference type="Proteomes" id="UP000887574"/>
    </source>
</evidence>
<evidence type="ECO:0000313" key="7">
    <source>
        <dbReference type="WBParaSite" id="jg14209"/>
    </source>
</evidence>
<dbReference type="Pfam" id="PF02144">
    <property type="entry name" value="Rad1"/>
    <property type="match status" value="1"/>
</dbReference>
<dbReference type="SUPFAM" id="SSF55979">
    <property type="entry name" value="DNA clamp"/>
    <property type="match status" value="2"/>
</dbReference>
<evidence type="ECO:0000313" key="8">
    <source>
        <dbReference type="WBParaSite" id="jg14238"/>
    </source>
</evidence>
<keyword evidence="5" id="KW-0539">Nucleus</keyword>
<dbReference type="PANTHER" id="PTHR10870:SF0">
    <property type="entry name" value="CELL CYCLE CHECKPOINT PROTEIN RAD1"/>
    <property type="match status" value="1"/>
</dbReference>
<keyword evidence="3" id="KW-0227">DNA damage</keyword>
<reference evidence="7 8" key="1">
    <citation type="submission" date="2022-11" db="UniProtKB">
        <authorList>
            <consortium name="WormBaseParasite"/>
        </authorList>
    </citation>
    <scope>IDENTIFICATION</scope>
</reference>
<dbReference type="AlphaFoldDB" id="A0A915CZG6"/>
<dbReference type="PRINTS" id="PR01245">
    <property type="entry name" value="RAD1REC1"/>
</dbReference>
<keyword evidence="4" id="KW-0234">DNA repair</keyword>
<dbReference type="GO" id="GO:0006281">
    <property type="term" value="P:DNA repair"/>
    <property type="evidence" value="ECO:0007669"/>
    <property type="project" value="UniProtKB-KW"/>
</dbReference>
<dbReference type="PANTHER" id="PTHR10870">
    <property type="entry name" value="CELL CYCLE CHECKPOINT PROTEIN RAD1"/>
    <property type="match status" value="1"/>
</dbReference>
<sequence length="289" mass="33092">MASAHEEDLQSEIHRSLGDVSIVQSNRKDFHVFEAQKSNARVMYPILKALSFMEYCLMTVTIDGFKITIDDQHHQQANIYFHYDQFSTFVCRSTVKLCFHLNTFTELLNVFAGNTTHLRIHYDGEGSSLIASVEDDGIVFNCAINTQIPNAALDFEFNSVRPLCKVILRPECMRDVIRELDNSALSVMIIVTKSYISFYTDGDLGKIKTEIPSHSEQVELLECLENRVCHSYKISLIRRILGCFAISDKVSIRINEHGVICFQFLIPLTEDQHHFVEIFCTADGDVYFR</sequence>
<dbReference type="InterPro" id="IPR046938">
    <property type="entry name" value="DNA_clamp_sf"/>
</dbReference>